<reference evidence="3 4" key="1">
    <citation type="submission" date="2021-10" db="EMBL/GenBank/DDBJ databases">
        <title>Streptomyces gossypii sp. nov., isolated from soil collected from cotton field.</title>
        <authorList>
            <person name="Ge X."/>
            <person name="Chen X."/>
            <person name="Liu W."/>
        </authorList>
    </citation>
    <scope>NUCLEOTIDE SEQUENCE [LARGE SCALE GENOMIC DNA]</scope>
    <source>
        <strain evidence="3 4">N2-109</strain>
    </source>
</reference>
<keyword evidence="1" id="KW-0723">Serine/threonine-protein kinase</keyword>
<sequence>MTRGPAPLAWEVTFPADTACLSAVRRVVWTRLRRWGTDRETASDAVVVASELLANAVQHGSTTGDRVRFRLAVNEGQLRIAVSDASPRPPRRRQLDEEEERGRGLFLVEALATRWGVEPAGGGKRVWASLPFASVPFAPATGTYGCPATLTAVHATRQPPINAPVRKSPS</sequence>
<dbReference type="Proteomes" id="UP001156389">
    <property type="component" value="Unassembled WGS sequence"/>
</dbReference>
<dbReference type="InterPro" id="IPR036890">
    <property type="entry name" value="HATPase_C_sf"/>
</dbReference>
<evidence type="ECO:0000313" key="3">
    <source>
        <dbReference type="EMBL" id="MCT2590532.1"/>
    </source>
</evidence>
<keyword evidence="3" id="KW-0547">Nucleotide-binding</keyword>
<dbReference type="SUPFAM" id="SSF55874">
    <property type="entry name" value="ATPase domain of HSP90 chaperone/DNA topoisomerase II/histidine kinase"/>
    <property type="match status" value="1"/>
</dbReference>
<feature type="domain" description="Histidine kinase/HSP90-like ATPase" evidence="2">
    <location>
        <begin position="14"/>
        <end position="128"/>
    </location>
</feature>
<dbReference type="Gene3D" id="3.30.565.10">
    <property type="entry name" value="Histidine kinase-like ATPase, C-terminal domain"/>
    <property type="match status" value="1"/>
</dbReference>
<protein>
    <submittedName>
        <fullName evidence="3">ATP-binding protein</fullName>
    </submittedName>
</protein>
<dbReference type="InterPro" id="IPR050267">
    <property type="entry name" value="Anti-sigma-factor_SerPK"/>
</dbReference>
<gene>
    <name evidence="3" type="ORF">LHJ74_11530</name>
</gene>
<dbReference type="PANTHER" id="PTHR35526:SF3">
    <property type="entry name" value="ANTI-SIGMA-F FACTOR RSBW"/>
    <property type="match status" value="1"/>
</dbReference>
<dbReference type="PANTHER" id="PTHR35526">
    <property type="entry name" value="ANTI-SIGMA-F FACTOR RSBW-RELATED"/>
    <property type="match status" value="1"/>
</dbReference>
<dbReference type="CDD" id="cd16936">
    <property type="entry name" value="HATPase_RsbW-like"/>
    <property type="match status" value="1"/>
</dbReference>
<keyword evidence="1" id="KW-0418">Kinase</keyword>
<dbReference type="Pfam" id="PF13581">
    <property type="entry name" value="HATPase_c_2"/>
    <property type="match status" value="1"/>
</dbReference>
<organism evidence="3 4">
    <name type="scientific">Streptomyces gossypii</name>
    <dbReference type="NCBI Taxonomy" id="2883101"/>
    <lineage>
        <taxon>Bacteria</taxon>
        <taxon>Bacillati</taxon>
        <taxon>Actinomycetota</taxon>
        <taxon>Actinomycetes</taxon>
        <taxon>Kitasatosporales</taxon>
        <taxon>Streptomycetaceae</taxon>
        <taxon>Streptomyces</taxon>
    </lineage>
</organism>
<evidence type="ECO:0000259" key="2">
    <source>
        <dbReference type="Pfam" id="PF13581"/>
    </source>
</evidence>
<dbReference type="InterPro" id="IPR003594">
    <property type="entry name" value="HATPase_dom"/>
</dbReference>
<keyword evidence="1" id="KW-0808">Transferase</keyword>
<dbReference type="GO" id="GO:0005524">
    <property type="term" value="F:ATP binding"/>
    <property type="evidence" value="ECO:0007669"/>
    <property type="project" value="UniProtKB-KW"/>
</dbReference>
<keyword evidence="4" id="KW-1185">Reference proteome</keyword>
<name>A0ABT2JRL7_9ACTN</name>
<evidence type="ECO:0000313" key="4">
    <source>
        <dbReference type="Proteomes" id="UP001156389"/>
    </source>
</evidence>
<proteinExistence type="predicted"/>
<accession>A0ABT2JRL7</accession>
<comment type="caution">
    <text evidence="3">The sequence shown here is derived from an EMBL/GenBank/DDBJ whole genome shotgun (WGS) entry which is preliminary data.</text>
</comment>
<keyword evidence="3" id="KW-0067">ATP-binding</keyword>
<dbReference type="EMBL" id="JAJAGO010000004">
    <property type="protein sequence ID" value="MCT2590532.1"/>
    <property type="molecule type" value="Genomic_DNA"/>
</dbReference>
<evidence type="ECO:0000256" key="1">
    <source>
        <dbReference type="ARBA" id="ARBA00022527"/>
    </source>
</evidence>
<dbReference type="RefSeq" id="WP_260217818.1">
    <property type="nucleotide sequence ID" value="NZ_JAJAGO010000004.1"/>
</dbReference>